<name>A0A023FEA7_AMBCJ</name>
<dbReference type="EMBL" id="GBBK01005319">
    <property type="protein sequence ID" value="JAC19163.1"/>
    <property type="molecule type" value="mRNA"/>
</dbReference>
<keyword evidence="1" id="KW-0812">Transmembrane</keyword>
<evidence type="ECO:0000313" key="2">
    <source>
        <dbReference type="EMBL" id="JAC19163.1"/>
    </source>
</evidence>
<organism evidence="2">
    <name type="scientific">Amblyomma cajennense</name>
    <name type="common">Cayenne tick</name>
    <name type="synonym">Acarus cajennensis</name>
    <dbReference type="NCBI Taxonomy" id="34607"/>
    <lineage>
        <taxon>Eukaryota</taxon>
        <taxon>Metazoa</taxon>
        <taxon>Ecdysozoa</taxon>
        <taxon>Arthropoda</taxon>
        <taxon>Chelicerata</taxon>
        <taxon>Arachnida</taxon>
        <taxon>Acari</taxon>
        <taxon>Parasitiformes</taxon>
        <taxon>Ixodida</taxon>
        <taxon>Ixodoidea</taxon>
        <taxon>Ixodidae</taxon>
        <taxon>Amblyomminae</taxon>
        <taxon>Amblyomma</taxon>
    </lineage>
</organism>
<reference evidence="2" key="1">
    <citation type="submission" date="2014-03" db="EMBL/GenBank/DDBJ databases">
        <title>The sialotranscriptome of Amblyomma triste, Amblyomma parvum and Amblyomma cajennense ticks, uncovered by 454-based RNA-seq.</title>
        <authorList>
            <person name="Garcia G.R."/>
            <person name="Gardinassi L.G."/>
            <person name="Ribeiro J.M."/>
            <person name="Anatriello E."/>
            <person name="Ferreira B.R."/>
            <person name="Moreira H.N."/>
            <person name="Mafra C."/>
            <person name="Olegario M.M."/>
            <person name="Szabo P.J."/>
            <person name="Miranda-Santos I.K."/>
            <person name="Maruyama S.R."/>
        </authorList>
    </citation>
    <scope>NUCLEOTIDE SEQUENCE</scope>
    <source>
        <strain evidence="2">Uberlandia</strain>
        <tissue evidence="2">Salivary glands</tissue>
    </source>
</reference>
<feature type="non-terminal residue" evidence="2">
    <location>
        <position position="1"/>
    </location>
</feature>
<sequence>HTLADRRDVYLTIIALLIAAQWSIAVVGKKLSIAKFVDTCDPVWIYYSSAPTAPCTVNIYQYTAENFTIFTRSHGEGRNKTPVIARENFIGFFGPGTRGMPSTNMKVLELDEDARDFNFYDDRWTGPDLSATAQPYVTYELRSKVYNRGDGDPKCVTEIMEYVKADGQFQFRPDRLYNRQCKCFYNRAVY</sequence>
<evidence type="ECO:0000256" key="1">
    <source>
        <dbReference type="SAM" id="Phobius"/>
    </source>
</evidence>
<keyword evidence="1" id="KW-1133">Transmembrane helix</keyword>
<accession>A0A023FEA7</accession>
<keyword evidence="1" id="KW-0472">Membrane</keyword>
<feature type="transmembrane region" description="Helical" evidence="1">
    <location>
        <begin position="9"/>
        <end position="28"/>
    </location>
</feature>
<protein>
    <submittedName>
        <fullName evidence="2">Putative secreted protein</fullName>
    </submittedName>
</protein>
<proteinExistence type="evidence at transcript level"/>
<dbReference type="AlphaFoldDB" id="A0A023FEA7"/>